<proteinExistence type="predicted"/>
<accession>A0A2C6KUA7</accession>
<comment type="caution">
    <text evidence="1">The sequence shown here is derived from an EMBL/GenBank/DDBJ whole genome shotgun (WGS) entry which is preliminary data.</text>
</comment>
<evidence type="ECO:0000313" key="2">
    <source>
        <dbReference type="Proteomes" id="UP000221165"/>
    </source>
</evidence>
<dbReference type="RefSeq" id="XP_067922562.1">
    <property type="nucleotide sequence ID" value="XM_068065455.1"/>
</dbReference>
<reference evidence="1 2" key="1">
    <citation type="journal article" date="2017" name="Int. J. Parasitol.">
        <title>The genome of the protozoan parasite Cystoisospora suis and a reverse vaccinology approach to identify vaccine candidates.</title>
        <authorList>
            <person name="Palmieri N."/>
            <person name="Shrestha A."/>
            <person name="Ruttkowski B."/>
            <person name="Beck T."/>
            <person name="Vogl C."/>
            <person name="Tomley F."/>
            <person name="Blake D.P."/>
            <person name="Joachim A."/>
        </authorList>
    </citation>
    <scope>NUCLEOTIDE SEQUENCE [LARGE SCALE GENOMIC DNA]</scope>
    <source>
        <strain evidence="1 2">Wien I</strain>
    </source>
</reference>
<name>A0A2C6KUA7_9APIC</name>
<evidence type="ECO:0000313" key="1">
    <source>
        <dbReference type="EMBL" id="PHJ20877.1"/>
    </source>
</evidence>
<dbReference type="GeneID" id="94428666"/>
<keyword evidence="2" id="KW-1185">Reference proteome</keyword>
<sequence>MGRTPSSRRFAPTSGFVSLRYSQGVSARLPARGHAGALERYVPRYF</sequence>
<dbReference type="Proteomes" id="UP000221165">
    <property type="component" value="Unassembled WGS sequence"/>
</dbReference>
<dbReference type="EMBL" id="MIGC01002560">
    <property type="protein sequence ID" value="PHJ20877.1"/>
    <property type="molecule type" value="Genomic_DNA"/>
</dbReference>
<dbReference type="AlphaFoldDB" id="A0A2C6KUA7"/>
<organism evidence="1 2">
    <name type="scientific">Cystoisospora suis</name>
    <dbReference type="NCBI Taxonomy" id="483139"/>
    <lineage>
        <taxon>Eukaryota</taxon>
        <taxon>Sar</taxon>
        <taxon>Alveolata</taxon>
        <taxon>Apicomplexa</taxon>
        <taxon>Conoidasida</taxon>
        <taxon>Coccidia</taxon>
        <taxon>Eucoccidiorida</taxon>
        <taxon>Eimeriorina</taxon>
        <taxon>Sarcocystidae</taxon>
        <taxon>Cystoisospora</taxon>
    </lineage>
</organism>
<dbReference type="VEuPathDB" id="ToxoDB:CSUI_005278"/>
<gene>
    <name evidence="1" type="ORF">CSUI_005278</name>
</gene>
<protein>
    <submittedName>
        <fullName evidence="1">Uncharacterized protein</fullName>
    </submittedName>
</protein>